<keyword evidence="4" id="KW-1185">Reference proteome</keyword>
<dbReference type="Proteomes" id="UP001529510">
    <property type="component" value="Unassembled WGS sequence"/>
</dbReference>
<feature type="region of interest" description="Disordered" evidence="1">
    <location>
        <begin position="130"/>
        <end position="151"/>
    </location>
</feature>
<organism evidence="3 4">
    <name type="scientific">Cirrhinus mrigala</name>
    <name type="common">Mrigala</name>
    <dbReference type="NCBI Taxonomy" id="683832"/>
    <lineage>
        <taxon>Eukaryota</taxon>
        <taxon>Metazoa</taxon>
        <taxon>Chordata</taxon>
        <taxon>Craniata</taxon>
        <taxon>Vertebrata</taxon>
        <taxon>Euteleostomi</taxon>
        <taxon>Actinopterygii</taxon>
        <taxon>Neopterygii</taxon>
        <taxon>Teleostei</taxon>
        <taxon>Ostariophysi</taxon>
        <taxon>Cypriniformes</taxon>
        <taxon>Cyprinidae</taxon>
        <taxon>Labeoninae</taxon>
        <taxon>Labeonini</taxon>
        <taxon>Cirrhinus</taxon>
    </lineage>
</organism>
<keyword evidence="2" id="KW-1133">Transmembrane helix</keyword>
<accession>A0ABD0PW87</accession>
<dbReference type="AlphaFoldDB" id="A0ABD0PW87"/>
<comment type="caution">
    <text evidence="3">The sequence shown here is derived from an EMBL/GenBank/DDBJ whole genome shotgun (WGS) entry which is preliminary data.</text>
</comment>
<reference evidence="3 4" key="1">
    <citation type="submission" date="2024-05" db="EMBL/GenBank/DDBJ databases">
        <title>Genome sequencing and assembly of Indian major carp, Cirrhinus mrigala (Hamilton, 1822).</title>
        <authorList>
            <person name="Mohindra V."/>
            <person name="Chowdhury L.M."/>
            <person name="Lal K."/>
            <person name="Jena J.K."/>
        </authorList>
    </citation>
    <scope>NUCLEOTIDE SEQUENCE [LARGE SCALE GENOMIC DNA]</scope>
    <source>
        <strain evidence="3">CM1030</strain>
        <tissue evidence="3">Blood</tissue>
    </source>
</reference>
<feature type="non-terminal residue" evidence="3">
    <location>
        <position position="272"/>
    </location>
</feature>
<evidence type="ECO:0000256" key="2">
    <source>
        <dbReference type="SAM" id="Phobius"/>
    </source>
</evidence>
<sequence length="272" mass="29615">QASEDMPLSMLRSRAAFFMKKPRITPTASHSDPSTSGYEAAAMCVEGEQEEMSDVLRTFPQSARPACSPPGISTMVVQESHLWLNLAEMRDAEKVRFLDAPNSQAGLFGETMEEFAQQFSTVKKQTEAIKHPASTCSERQPSSAEAASPTCPIRQGDPLFGSHQTNSLGKTASGLRGFLPPATGRFSSHSSPTPGTSGVTPLRPLAENFLDWLNIPNPSRWLLRTIRLGYAIHFARRPPKFRGILFTSVWGENAAILCAVIAVLLAKDVIEA</sequence>
<feature type="transmembrane region" description="Helical" evidence="2">
    <location>
        <begin position="244"/>
        <end position="266"/>
    </location>
</feature>
<evidence type="ECO:0000256" key="1">
    <source>
        <dbReference type="SAM" id="MobiDB-lite"/>
    </source>
</evidence>
<protein>
    <recommendedName>
        <fullName evidence="5">Bcl-2-like protein 11</fullName>
    </recommendedName>
</protein>
<evidence type="ECO:0000313" key="4">
    <source>
        <dbReference type="Proteomes" id="UP001529510"/>
    </source>
</evidence>
<dbReference type="EMBL" id="JAMKFB020000013">
    <property type="protein sequence ID" value="KAL0177681.1"/>
    <property type="molecule type" value="Genomic_DNA"/>
</dbReference>
<feature type="non-terminal residue" evidence="3">
    <location>
        <position position="1"/>
    </location>
</feature>
<keyword evidence="2" id="KW-0812">Transmembrane</keyword>
<proteinExistence type="predicted"/>
<gene>
    <name evidence="3" type="ORF">M9458_026575</name>
</gene>
<evidence type="ECO:0008006" key="5">
    <source>
        <dbReference type="Google" id="ProtNLM"/>
    </source>
</evidence>
<feature type="compositionally biased region" description="Polar residues" evidence="1">
    <location>
        <begin position="134"/>
        <end position="145"/>
    </location>
</feature>
<name>A0ABD0PW87_CIRMR</name>
<evidence type="ECO:0000313" key="3">
    <source>
        <dbReference type="EMBL" id="KAL0177681.1"/>
    </source>
</evidence>
<keyword evidence="2" id="KW-0472">Membrane</keyword>